<feature type="region of interest" description="Disordered" evidence="6">
    <location>
        <begin position="162"/>
        <end position="186"/>
    </location>
</feature>
<dbReference type="CDD" id="cd16429">
    <property type="entry name" value="VirB10"/>
    <property type="match status" value="1"/>
</dbReference>
<gene>
    <name evidence="8" type="ORF">HNP52_004441</name>
</gene>
<evidence type="ECO:0000256" key="5">
    <source>
        <dbReference type="ARBA" id="ARBA00023136"/>
    </source>
</evidence>
<dbReference type="InterPro" id="IPR042217">
    <property type="entry name" value="T4SS_VirB10/TrbI"/>
</dbReference>
<evidence type="ECO:0000313" key="9">
    <source>
        <dbReference type="Proteomes" id="UP000575241"/>
    </source>
</evidence>
<feature type="transmembrane region" description="Helical" evidence="7">
    <location>
        <begin position="38"/>
        <end position="59"/>
    </location>
</feature>
<comment type="similarity">
    <text evidence="2">Belongs to the TrbI/VirB10 family.</text>
</comment>
<keyword evidence="5 7" id="KW-0472">Membrane</keyword>
<keyword evidence="4 7" id="KW-1133">Transmembrane helix</keyword>
<feature type="region of interest" description="Disordered" evidence="6">
    <location>
        <begin position="70"/>
        <end position="94"/>
    </location>
</feature>
<evidence type="ECO:0000256" key="7">
    <source>
        <dbReference type="SAM" id="Phobius"/>
    </source>
</evidence>
<dbReference type="Pfam" id="PF03743">
    <property type="entry name" value="TrbI"/>
    <property type="match status" value="1"/>
</dbReference>
<dbReference type="AlphaFoldDB" id="A0A7W7NUZ1"/>
<comment type="caution">
    <text evidence="8">The sequence shown here is derived from an EMBL/GenBank/DDBJ whole genome shotgun (WGS) entry which is preliminary data.</text>
</comment>
<dbReference type="GO" id="GO:0016020">
    <property type="term" value="C:membrane"/>
    <property type="evidence" value="ECO:0007669"/>
    <property type="project" value="UniProtKB-SubCell"/>
</dbReference>
<evidence type="ECO:0000256" key="2">
    <source>
        <dbReference type="ARBA" id="ARBA00010265"/>
    </source>
</evidence>
<protein>
    <submittedName>
        <fullName evidence="8">Type IV secretion system protein VirB10</fullName>
    </submittedName>
</protein>
<dbReference type="InterPro" id="IPR005498">
    <property type="entry name" value="T4SS_VirB10/TraB/TrbI"/>
</dbReference>
<proteinExistence type="inferred from homology"/>
<evidence type="ECO:0000256" key="3">
    <source>
        <dbReference type="ARBA" id="ARBA00022692"/>
    </source>
</evidence>
<evidence type="ECO:0000313" key="8">
    <source>
        <dbReference type="EMBL" id="MBB4841339.1"/>
    </source>
</evidence>
<feature type="compositionally biased region" description="Low complexity" evidence="6">
    <location>
        <begin position="162"/>
        <end position="184"/>
    </location>
</feature>
<sequence>MTEAAPEAEAAAAPAPKADPETLVLRARPRPVVRFRRGVIVGAALLGSTAVAGIAWLGLKPIHLAPGTLTEAGADPQPRNAEDALGKAPKSYGDIPKLGPPLPGDLGKPILDHQRSLAEPMAPIDQDAAQAAQAIEAERQRVAAERKAAREAGVMVATNHAQAGPDPMAPAAAPVPASPGSAPAGQGGKLAFLERRAGDEVVDPGRLQPAAASTVLSAGSVIAASLITGLNSDLPGFVIAQVSQPVFDSPTGRTLLIPQGARLLGRYDSVVAFGQTRALVVWQRILMPDGSSISVDNLPATDTQGYAGLADKLDLHSWQLLKGVGLSTLLGVGTQLSLGNDESDLVRAIRESAQQGGARAGDRLVERALDVQPTIRVRPGWPLRVILHKDLLLPAWTGTRP</sequence>
<reference evidence="8 9" key="1">
    <citation type="submission" date="2020-08" db="EMBL/GenBank/DDBJ databases">
        <title>Functional genomics of gut bacteria from endangered species of beetles.</title>
        <authorList>
            <person name="Carlos-Shanley C."/>
        </authorList>
    </citation>
    <scope>NUCLEOTIDE SEQUENCE [LARGE SCALE GENOMIC DNA]</scope>
    <source>
        <strain evidence="8 9">S00224</strain>
    </source>
</reference>
<dbReference type="EMBL" id="JACHLN010000005">
    <property type="protein sequence ID" value="MBB4841339.1"/>
    <property type="molecule type" value="Genomic_DNA"/>
</dbReference>
<dbReference type="RefSeq" id="WP_184170939.1">
    <property type="nucleotide sequence ID" value="NZ_JACHLN010000005.1"/>
</dbReference>
<comment type="subcellular location">
    <subcellularLocation>
        <location evidence="1">Membrane</location>
        <topology evidence="1">Single-pass membrane protein</topology>
    </subcellularLocation>
</comment>
<accession>A0A7W7NUZ1</accession>
<dbReference type="Proteomes" id="UP000575241">
    <property type="component" value="Unassembled WGS sequence"/>
</dbReference>
<dbReference type="Gene3D" id="2.40.128.260">
    <property type="entry name" value="Type IV secretion system, VirB10/TraB/TrbI"/>
    <property type="match status" value="1"/>
</dbReference>
<evidence type="ECO:0000256" key="4">
    <source>
        <dbReference type="ARBA" id="ARBA00022989"/>
    </source>
</evidence>
<name>A0A7W7NUZ1_9SPHN</name>
<evidence type="ECO:0000256" key="1">
    <source>
        <dbReference type="ARBA" id="ARBA00004167"/>
    </source>
</evidence>
<keyword evidence="3 7" id="KW-0812">Transmembrane</keyword>
<keyword evidence="9" id="KW-1185">Reference proteome</keyword>
<organism evidence="8 9">
    <name type="scientific">Sphingomonas kyeonggiensis</name>
    <dbReference type="NCBI Taxonomy" id="1268553"/>
    <lineage>
        <taxon>Bacteria</taxon>
        <taxon>Pseudomonadati</taxon>
        <taxon>Pseudomonadota</taxon>
        <taxon>Alphaproteobacteria</taxon>
        <taxon>Sphingomonadales</taxon>
        <taxon>Sphingomonadaceae</taxon>
        <taxon>Sphingomonas</taxon>
    </lineage>
</organism>
<evidence type="ECO:0000256" key="6">
    <source>
        <dbReference type="SAM" id="MobiDB-lite"/>
    </source>
</evidence>